<evidence type="ECO:0000313" key="2">
    <source>
        <dbReference type="Proteomes" id="UP001239111"/>
    </source>
</evidence>
<dbReference type="Proteomes" id="UP001239111">
    <property type="component" value="Chromosome 3"/>
</dbReference>
<organism evidence="1 2">
    <name type="scientific">Eretmocerus hayati</name>
    <dbReference type="NCBI Taxonomy" id="131215"/>
    <lineage>
        <taxon>Eukaryota</taxon>
        <taxon>Metazoa</taxon>
        <taxon>Ecdysozoa</taxon>
        <taxon>Arthropoda</taxon>
        <taxon>Hexapoda</taxon>
        <taxon>Insecta</taxon>
        <taxon>Pterygota</taxon>
        <taxon>Neoptera</taxon>
        <taxon>Endopterygota</taxon>
        <taxon>Hymenoptera</taxon>
        <taxon>Apocrita</taxon>
        <taxon>Proctotrupomorpha</taxon>
        <taxon>Chalcidoidea</taxon>
        <taxon>Aphelinidae</taxon>
        <taxon>Aphelininae</taxon>
        <taxon>Eretmocerus</taxon>
    </lineage>
</organism>
<keyword evidence="2" id="KW-1185">Reference proteome</keyword>
<comment type="caution">
    <text evidence="1">The sequence shown here is derived from an EMBL/GenBank/DDBJ whole genome shotgun (WGS) entry which is preliminary data.</text>
</comment>
<accession>A0ACC2NLV4</accession>
<proteinExistence type="predicted"/>
<protein>
    <submittedName>
        <fullName evidence="1">Uncharacterized protein</fullName>
    </submittedName>
</protein>
<evidence type="ECO:0000313" key="1">
    <source>
        <dbReference type="EMBL" id="KAJ8672219.1"/>
    </source>
</evidence>
<name>A0ACC2NLV4_9HYME</name>
<reference evidence="1" key="1">
    <citation type="submission" date="2023-04" db="EMBL/GenBank/DDBJ databases">
        <title>A chromosome-level genome assembly of the parasitoid wasp Eretmocerus hayati.</title>
        <authorList>
            <person name="Zhong Y."/>
            <person name="Liu S."/>
            <person name="Liu Y."/>
        </authorList>
    </citation>
    <scope>NUCLEOTIDE SEQUENCE</scope>
    <source>
        <strain evidence="1">ZJU_SS_LIU_2023</strain>
    </source>
</reference>
<dbReference type="EMBL" id="CM056743">
    <property type="protein sequence ID" value="KAJ8672219.1"/>
    <property type="molecule type" value="Genomic_DNA"/>
</dbReference>
<sequence length="890" mass="100494">MSVKAKTFYWKGKKVSEKVYKDRQRRTELAEQIRGMRGRFCSDNLEACTKIVDTEDKAEKQQDSGLKNSSPTRTIGDEVMSEKLQENSTSLDTGVMEGRRIVHMKFLGQQMFCYACKSILSLADVMDEVRSGLASIILIKCRCCGRATRVQTDKEHKALSGRYHFDCNTKVALGTINGGIGNRHLNKVLTALDIPEMHWNTYRTHEKEVSRGLEQSAEESCIAAAYEERMLTIEHAEKLLDLLPPGLDITFIFPDLSEEDIKHKRIPAHAIVRFAASLDMGWFTRGSSRSYDSMSGTATLIGYFTKKVVGYIVLNRKCNICDHGHSKEDHDCRLNFVGSAKAMEPKAAVLLSKGNAILEKCKLELGIVIADNDSSSICAMKEALGYQLVKQADKNHTSKGVLSGLFELKKRKKYKELTNVAIEYLRKNFDYCVSQNKGDAKQMAVAIVNIPLHCFNHHNDCGSWCGYKIDPTNYKHKVIGDGFYDEDLFLDLKQFFSDLSEKIHQFSAGVSSNSNESTNAVIVSKAPKSRLYGKSFSGDARVACAIRRIALKYSSRVDTHHYRRKNKAATRAFKLSRILLKKAKKALRHKNEAVEGTTYESDVGLLTSLHETIPVRQIRENLDPVIVYFNLETGGLSKSADILQIAAKYKNYTCQVYVRPYQKISPEASQVHGLVFVNNQLQFKGKPVETVSLREAILALYEFISSFRRKCVLTAHNCSFDYPRLMNAIEKVYMKEHYQSIIAGFSDTLPIIRKKTGKRKAGENKLENLAKKFKIDCEGAHDALSDVIMLHEVINKLGISNQELRDRMLSWREIQDRKMIATKLPSAMRKLQSLDSCVSYNMRRKMAMADITSDLILDAYKDQGLKGLVGLLGKDENGKVRVTKDSKVIR</sequence>
<gene>
    <name evidence="1" type="ORF">QAD02_003478</name>
</gene>